<feature type="compositionally biased region" description="Basic and acidic residues" evidence="1">
    <location>
        <begin position="9"/>
        <end position="20"/>
    </location>
</feature>
<dbReference type="EMBL" id="JAWJWE010000039">
    <property type="protein sequence ID" value="KAK6620681.1"/>
    <property type="molecule type" value="Genomic_DNA"/>
</dbReference>
<evidence type="ECO:0000313" key="3">
    <source>
        <dbReference type="Proteomes" id="UP001372834"/>
    </source>
</evidence>
<sequence length="99" mass="11217">MKTRLTKTSTEKRPKLDGEKEPALVGYVDVSFRHVWLPRQPRAKQAGQRQSNGQTDEKVDDGMSLGETLASDNDDNNNNSECSSSKKYKEAKEIFFVPR</sequence>
<feature type="region of interest" description="Disordered" evidence="1">
    <location>
        <begin position="1"/>
        <end position="20"/>
    </location>
</feature>
<comment type="caution">
    <text evidence="2">The sequence shown here is derived from an EMBL/GenBank/DDBJ whole genome shotgun (WGS) entry which is preliminary data.</text>
</comment>
<proteinExistence type="predicted"/>
<evidence type="ECO:0000256" key="1">
    <source>
        <dbReference type="SAM" id="MobiDB-lite"/>
    </source>
</evidence>
<feature type="compositionally biased region" description="Low complexity" evidence="1">
    <location>
        <begin position="76"/>
        <end position="85"/>
    </location>
</feature>
<reference evidence="2 3" key="1">
    <citation type="submission" date="2023-10" db="EMBL/GenBank/DDBJ databases">
        <title>Genomes of two closely related lineages of the louse Polyplax serrata with different host specificities.</title>
        <authorList>
            <person name="Martinu J."/>
            <person name="Tarabai H."/>
            <person name="Stefka J."/>
            <person name="Hypsa V."/>
        </authorList>
    </citation>
    <scope>NUCLEOTIDE SEQUENCE [LARGE SCALE GENOMIC DNA]</scope>
    <source>
        <strain evidence="2">HR10_N</strain>
    </source>
</reference>
<protein>
    <submittedName>
        <fullName evidence="2">Uncharacterized protein</fullName>
    </submittedName>
</protein>
<organism evidence="2 3">
    <name type="scientific">Polyplax serrata</name>
    <name type="common">Common mouse louse</name>
    <dbReference type="NCBI Taxonomy" id="468196"/>
    <lineage>
        <taxon>Eukaryota</taxon>
        <taxon>Metazoa</taxon>
        <taxon>Ecdysozoa</taxon>
        <taxon>Arthropoda</taxon>
        <taxon>Hexapoda</taxon>
        <taxon>Insecta</taxon>
        <taxon>Pterygota</taxon>
        <taxon>Neoptera</taxon>
        <taxon>Paraneoptera</taxon>
        <taxon>Psocodea</taxon>
        <taxon>Troctomorpha</taxon>
        <taxon>Phthiraptera</taxon>
        <taxon>Anoplura</taxon>
        <taxon>Polyplacidae</taxon>
        <taxon>Polyplax</taxon>
    </lineage>
</organism>
<gene>
    <name evidence="2" type="ORF">RUM43_010976</name>
</gene>
<name>A0AAN8NST0_POLSC</name>
<accession>A0AAN8NST0</accession>
<dbReference type="AlphaFoldDB" id="A0AAN8NST0"/>
<evidence type="ECO:0000313" key="2">
    <source>
        <dbReference type="EMBL" id="KAK6620681.1"/>
    </source>
</evidence>
<dbReference type="Proteomes" id="UP001372834">
    <property type="component" value="Unassembled WGS sequence"/>
</dbReference>
<feature type="region of interest" description="Disordered" evidence="1">
    <location>
        <begin position="38"/>
        <end position="87"/>
    </location>
</feature>